<gene>
    <name evidence="2" type="ORF">H8B19_01950</name>
</gene>
<organism evidence="2 3">
    <name type="scientific">Neptunicella marina</name>
    <dbReference type="NCBI Taxonomy" id="2125989"/>
    <lineage>
        <taxon>Bacteria</taxon>
        <taxon>Pseudomonadati</taxon>
        <taxon>Pseudomonadota</taxon>
        <taxon>Gammaproteobacteria</taxon>
        <taxon>Alteromonadales</taxon>
        <taxon>Alteromonadaceae</taxon>
        <taxon>Neptunicella</taxon>
    </lineage>
</organism>
<dbReference type="AlphaFoldDB" id="A0A8J6ISK2"/>
<evidence type="ECO:0000313" key="2">
    <source>
        <dbReference type="EMBL" id="MBC3764623.1"/>
    </source>
</evidence>
<dbReference type="EMBL" id="JACNEP010000001">
    <property type="protein sequence ID" value="MBC3764623.1"/>
    <property type="molecule type" value="Genomic_DNA"/>
</dbReference>
<name>A0A8J6ISK2_9ALTE</name>
<dbReference type="Proteomes" id="UP000601768">
    <property type="component" value="Unassembled WGS sequence"/>
</dbReference>
<protein>
    <submittedName>
        <fullName evidence="2">Uncharacterized protein</fullName>
    </submittedName>
</protein>
<accession>A0A8J6ISK2</accession>
<keyword evidence="1" id="KW-0472">Membrane</keyword>
<keyword evidence="3" id="KW-1185">Reference proteome</keyword>
<comment type="caution">
    <text evidence="2">The sequence shown here is derived from an EMBL/GenBank/DDBJ whole genome shotgun (WGS) entry which is preliminary data.</text>
</comment>
<keyword evidence="1" id="KW-1133">Transmembrane helix</keyword>
<reference evidence="2" key="1">
    <citation type="journal article" date="2018" name="Int. J. Syst. Evol. Microbiol.">
        <title>Neptunicella marina gen. nov., sp. nov., isolated from surface seawater.</title>
        <authorList>
            <person name="Liu X."/>
            <person name="Lai Q."/>
            <person name="Du Y."/>
            <person name="Zhang X."/>
            <person name="Liu Z."/>
            <person name="Sun F."/>
            <person name="Shao Z."/>
        </authorList>
    </citation>
    <scope>NUCLEOTIDE SEQUENCE</scope>
    <source>
        <strain evidence="2">S27-2</strain>
    </source>
</reference>
<reference evidence="2" key="2">
    <citation type="submission" date="2020-08" db="EMBL/GenBank/DDBJ databases">
        <authorList>
            <person name="Lai Q."/>
        </authorList>
    </citation>
    <scope>NUCLEOTIDE SEQUENCE</scope>
    <source>
        <strain evidence="2">S27-2</strain>
    </source>
</reference>
<proteinExistence type="predicted"/>
<dbReference type="RefSeq" id="WP_186505085.1">
    <property type="nucleotide sequence ID" value="NZ_JACNEP010000001.1"/>
</dbReference>
<sequence>MSIDWNVILTGLLAPVAVLIIKTILDFKLAPLFVKYFWWIPVRGMFRSKPINIAGKWEQIWESAGSLGFSKSSQRHSHPVIRQFGSYCYTEFESKSKTYVVFGKIVNDYLVGDWFDKNDASGYFGAFQLQIIDASSMKGRWIGHSKTKHEVKGDEWNWNRM</sequence>
<evidence type="ECO:0000256" key="1">
    <source>
        <dbReference type="SAM" id="Phobius"/>
    </source>
</evidence>
<keyword evidence="1" id="KW-0812">Transmembrane</keyword>
<feature type="transmembrane region" description="Helical" evidence="1">
    <location>
        <begin position="6"/>
        <end position="25"/>
    </location>
</feature>
<evidence type="ECO:0000313" key="3">
    <source>
        <dbReference type="Proteomes" id="UP000601768"/>
    </source>
</evidence>